<evidence type="ECO:0000313" key="2">
    <source>
        <dbReference type="Proteomes" id="UP000199399"/>
    </source>
</evidence>
<dbReference type="OrthoDB" id="7840789at2"/>
<evidence type="ECO:0000313" key="1">
    <source>
        <dbReference type="EMBL" id="SDG07315.1"/>
    </source>
</evidence>
<dbReference type="AlphaFoldDB" id="A0A1G7R9J0"/>
<dbReference type="RefSeq" id="WP_139186622.1">
    <property type="nucleotide sequence ID" value="NZ_FNBP01000004.1"/>
</dbReference>
<name>A0A1G7R9J0_9RHOB</name>
<protein>
    <submittedName>
        <fullName evidence="1">Uncharacterized protein</fullName>
    </submittedName>
</protein>
<dbReference type="EMBL" id="FNBP01000004">
    <property type="protein sequence ID" value="SDG07315.1"/>
    <property type="molecule type" value="Genomic_DNA"/>
</dbReference>
<organism evidence="1 2">
    <name type="scientific">Sulfitobacter delicatus</name>
    <dbReference type="NCBI Taxonomy" id="218672"/>
    <lineage>
        <taxon>Bacteria</taxon>
        <taxon>Pseudomonadati</taxon>
        <taxon>Pseudomonadota</taxon>
        <taxon>Alphaproteobacteria</taxon>
        <taxon>Rhodobacterales</taxon>
        <taxon>Roseobacteraceae</taxon>
        <taxon>Sulfitobacter</taxon>
    </lineage>
</organism>
<proteinExistence type="predicted"/>
<reference evidence="2" key="1">
    <citation type="submission" date="2016-10" db="EMBL/GenBank/DDBJ databases">
        <authorList>
            <person name="Varghese N."/>
            <person name="Submissions S."/>
        </authorList>
    </citation>
    <scope>NUCLEOTIDE SEQUENCE [LARGE SCALE GENOMIC DNA]</scope>
    <source>
        <strain evidence="2">DSM 16477</strain>
    </source>
</reference>
<accession>A0A1G7R9J0</accession>
<gene>
    <name evidence="1" type="ORF">SAMN04489759_104314</name>
</gene>
<keyword evidence="2" id="KW-1185">Reference proteome</keyword>
<dbReference type="Proteomes" id="UP000199399">
    <property type="component" value="Unassembled WGS sequence"/>
</dbReference>
<dbReference type="STRING" id="218672.SAMN04489759_104314"/>
<sequence>MRDRKLHLVYSSTPSEVANTQRDEWGFQNARQLQLFDSFDKIRIVLVPIAEISAHSFRKAIQEKNPLLIIDTRTFPDFFSIFSSTDEAFSDFRARGIEYKRIPLEPRGPDGDGWANLDTLRRLIGVYLERKAGAPVLLLTSTSKKSAQLAAKVPGYLSQEVAETYLEEFPT</sequence>